<name>A0A076NRA6_9CORY</name>
<dbReference type="Proteomes" id="UP000215374">
    <property type="component" value="Chromosome 1"/>
</dbReference>
<sequence>MRQSFIQRNAPEVIRRALRGVMPKSIRVTAAIPHGWSVDDGPVVTVSSDGSPRSARATSTENVRVNVYGKFEPEVRRVAAEIDAWLLNPHSVGGFRISPGPFLVVKDEDIKGWVAAITVAASSTKKGFAR</sequence>
<dbReference type="AlphaFoldDB" id="A0A076NRA6"/>
<dbReference type="STRING" id="156978.CIMIT_05730"/>
<proteinExistence type="predicted"/>
<dbReference type="EMBL" id="CP009211">
    <property type="protein sequence ID" value="AIJ33462.1"/>
    <property type="molecule type" value="Genomic_DNA"/>
</dbReference>
<evidence type="ECO:0000313" key="2">
    <source>
        <dbReference type="EMBL" id="SNV70748.1"/>
    </source>
</evidence>
<protein>
    <submittedName>
        <fullName evidence="1">Uncharacterized protein</fullName>
    </submittedName>
</protein>
<reference evidence="1 3" key="1">
    <citation type="submission" date="2014-08" db="EMBL/GenBank/DDBJ databases">
        <title>Complete genome sequence of Corynebacterium imitans DSM 44264, isolated from a five-month-old boy with suspected pharyngeal diphtheria.</title>
        <authorList>
            <person name="Mollmann S."/>
            <person name="Albersmeier A."/>
            <person name="Ruckert C."/>
            <person name="Tauch A."/>
        </authorList>
    </citation>
    <scope>NUCLEOTIDE SEQUENCE [LARGE SCALE GENOMIC DNA]</scope>
    <source>
        <strain evidence="1 3">DSM 44264</strain>
    </source>
</reference>
<dbReference type="OrthoDB" id="9945827at2"/>
<dbReference type="HOGENOM" id="CLU_155744_0_0_11"/>
<gene>
    <name evidence="1" type="ORF">CIMIT_05730</name>
    <name evidence="2" type="ORF">SAMEA4535761_01210</name>
</gene>
<dbReference type="RefSeq" id="WP_038590317.1">
    <property type="nucleotide sequence ID" value="NZ_CP009211.1"/>
</dbReference>
<dbReference type="eggNOG" id="ENOG5031KF2">
    <property type="taxonomic scope" value="Bacteria"/>
</dbReference>
<evidence type="ECO:0000313" key="3">
    <source>
        <dbReference type="Proteomes" id="UP000028780"/>
    </source>
</evidence>
<dbReference type="KEGG" id="cii:CIMIT_05730"/>
<evidence type="ECO:0000313" key="4">
    <source>
        <dbReference type="Proteomes" id="UP000215374"/>
    </source>
</evidence>
<dbReference type="Proteomes" id="UP000028780">
    <property type="component" value="Chromosome"/>
</dbReference>
<accession>A0A076NRA6</accession>
<reference evidence="2 4" key="2">
    <citation type="submission" date="2017-06" db="EMBL/GenBank/DDBJ databases">
        <authorList>
            <consortium name="Pathogen Informatics"/>
        </authorList>
    </citation>
    <scope>NUCLEOTIDE SEQUENCE [LARGE SCALE GENOMIC DNA]</scope>
    <source>
        <strain evidence="2 4">NCTC13015</strain>
    </source>
</reference>
<dbReference type="EMBL" id="LT906467">
    <property type="protein sequence ID" value="SNV70748.1"/>
    <property type="molecule type" value="Genomic_DNA"/>
</dbReference>
<keyword evidence="3" id="KW-1185">Reference proteome</keyword>
<organism evidence="1 3">
    <name type="scientific">Corynebacterium imitans</name>
    <dbReference type="NCBI Taxonomy" id="156978"/>
    <lineage>
        <taxon>Bacteria</taxon>
        <taxon>Bacillati</taxon>
        <taxon>Actinomycetota</taxon>
        <taxon>Actinomycetes</taxon>
        <taxon>Mycobacteriales</taxon>
        <taxon>Corynebacteriaceae</taxon>
        <taxon>Corynebacterium</taxon>
    </lineage>
</organism>
<evidence type="ECO:0000313" key="1">
    <source>
        <dbReference type="EMBL" id="AIJ33462.1"/>
    </source>
</evidence>